<reference evidence="4 5" key="2">
    <citation type="submission" date="2018-11" db="EMBL/GenBank/DDBJ databases">
        <authorList>
            <consortium name="Pathogen Informatics"/>
        </authorList>
    </citation>
    <scope>NUCLEOTIDE SEQUENCE [LARGE SCALE GENOMIC DNA]</scope>
</reference>
<feature type="domain" description="Isochorismatase-like" evidence="3">
    <location>
        <begin position="13"/>
        <end position="128"/>
    </location>
</feature>
<dbReference type="InterPro" id="IPR000868">
    <property type="entry name" value="Isochorismatase-like_dom"/>
</dbReference>
<dbReference type="PANTHER" id="PTHR14119">
    <property type="entry name" value="HYDROLASE"/>
    <property type="match status" value="1"/>
</dbReference>
<evidence type="ECO:0000313" key="6">
    <source>
        <dbReference type="WBParaSite" id="GPUH_0000003401-mRNA-1"/>
    </source>
</evidence>
<dbReference type="InterPro" id="IPR050993">
    <property type="entry name" value="Isochorismatase_domain"/>
</dbReference>
<dbReference type="InterPro" id="IPR036380">
    <property type="entry name" value="Isochorismatase-like_sf"/>
</dbReference>
<sequence length="161" mass="17734">MSPAISRLSPSNTVLLLCDLQEKFRPTIKYFDAIVKVSKRLIDAANLFEMKIIATEQSPKDLGHSVSELELAKHNVQVFEKTNFSMCIPPVIEALGSAKSVILCGIETHVCILHTAFDLLEKGINVHMERAGAVLTTSECAILSLLGSSDHPKYPEVQKMK</sequence>
<evidence type="ECO:0000256" key="2">
    <source>
        <dbReference type="ARBA" id="ARBA00040688"/>
    </source>
</evidence>
<dbReference type="Pfam" id="PF00857">
    <property type="entry name" value="Isochorismatase"/>
    <property type="match status" value="1"/>
</dbReference>
<dbReference type="PANTHER" id="PTHR14119:SF17">
    <property type="entry name" value="ISOCHORISMATASE DOMAIN-CONTAINING PROTEIN 1"/>
    <property type="match status" value="1"/>
</dbReference>
<dbReference type="OrthoDB" id="269496at2759"/>
<comment type="similarity">
    <text evidence="1">Belongs to the isochorismatase family.</text>
</comment>
<dbReference type="EMBL" id="UYRT01000021">
    <property type="protein sequence ID" value="VDK27130.1"/>
    <property type="molecule type" value="Genomic_DNA"/>
</dbReference>
<reference evidence="6" key="1">
    <citation type="submission" date="2016-06" db="UniProtKB">
        <authorList>
            <consortium name="WormBaseParasite"/>
        </authorList>
    </citation>
    <scope>IDENTIFICATION</scope>
</reference>
<gene>
    <name evidence="4" type="ORF">GPUH_LOCUS35</name>
</gene>
<organism evidence="6">
    <name type="scientific">Gongylonema pulchrum</name>
    <dbReference type="NCBI Taxonomy" id="637853"/>
    <lineage>
        <taxon>Eukaryota</taxon>
        <taxon>Metazoa</taxon>
        <taxon>Ecdysozoa</taxon>
        <taxon>Nematoda</taxon>
        <taxon>Chromadorea</taxon>
        <taxon>Rhabditida</taxon>
        <taxon>Spirurina</taxon>
        <taxon>Spiruromorpha</taxon>
        <taxon>Spiruroidea</taxon>
        <taxon>Gongylonematidae</taxon>
        <taxon>Gongylonema</taxon>
    </lineage>
</organism>
<dbReference type="AlphaFoldDB" id="A0A183CU94"/>
<evidence type="ECO:0000259" key="3">
    <source>
        <dbReference type="Pfam" id="PF00857"/>
    </source>
</evidence>
<accession>A0A183CU94</accession>
<dbReference type="Gene3D" id="3.40.50.850">
    <property type="entry name" value="Isochorismatase-like"/>
    <property type="match status" value="1"/>
</dbReference>
<proteinExistence type="inferred from homology"/>
<evidence type="ECO:0000313" key="5">
    <source>
        <dbReference type="Proteomes" id="UP000271098"/>
    </source>
</evidence>
<evidence type="ECO:0000256" key="1">
    <source>
        <dbReference type="ARBA" id="ARBA00006336"/>
    </source>
</evidence>
<dbReference type="Proteomes" id="UP000271098">
    <property type="component" value="Unassembled WGS sequence"/>
</dbReference>
<name>A0A183CU94_9BILA</name>
<dbReference type="WBParaSite" id="GPUH_0000003401-mRNA-1">
    <property type="protein sequence ID" value="GPUH_0000003401-mRNA-1"/>
    <property type="gene ID" value="GPUH_0000003401"/>
</dbReference>
<dbReference type="SUPFAM" id="SSF52499">
    <property type="entry name" value="Isochorismatase-like hydrolases"/>
    <property type="match status" value="1"/>
</dbReference>
<protein>
    <recommendedName>
        <fullName evidence="2">Isochorismatase domain-containing protein 1</fullName>
    </recommendedName>
</protein>
<evidence type="ECO:0000313" key="4">
    <source>
        <dbReference type="EMBL" id="VDK27130.1"/>
    </source>
</evidence>
<keyword evidence="5" id="KW-1185">Reference proteome</keyword>